<reference evidence="2" key="2">
    <citation type="submission" date="2014-07" db="EMBL/GenBank/DDBJ databases">
        <authorList>
            <person name="Hull J."/>
        </authorList>
    </citation>
    <scope>NUCLEOTIDE SEQUENCE</scope>
</reference>
<sequence>MSSTPPTKHVSIDDSPIAVEIVPQHTTSPIMKQDYKKLRHQHYSRMGDVFKARIPTAPDTDSDLHTNTDAGLDSNCVCRFETEDGRLTTSTNNDDCGNQSVQISSPIPNILADYTPSSTVSKPSRQVSFND</sequence>
<proteinExistence type="predicted"/>
<name>A0A0A9WN74_LYGHE</name>
<feature type="region of interest" description="Disordered" evidence="1">
    <location>
        <begin position="86"/>
        <end position="131"/>
    </location>
</feature>
<evidence type="ECO:0000256" key="1">
    <source>
        <dbReference type="SAM" id="MobiDB-lite"/>
    </source>
</evidence>
<gene>
    <name evidence="2" type="primary">aroC_0</name>
    <name evidence="2" type="ORF">CM83_101153</name>
    <name evidence="3" type="ORF">g.18644</name>
</gene>
<feature type="compositionally biased region" description="Polar residues" evidence="1">
    <location>
        <begin position="87"/>
        <end position="107"/>
    </location>
</feature>
<dbReference type="EMBL" id="GBHO01034410">
    <property type="protein sequence ID" value="JAG09194.1"/>
    <property type="molecule type" value="Transcribed_RNA"/>
</dbReference>
<reference evidence="3" key="3">
    <citation type="journal article" date="2016" name="Gigascience">
        <title>De novo construction of an expanded transcriptome assembly for the western tarnished plant bug, Lygus hesperus.</title>
        <authorList>
            <person name="Tassone E.E."/>
            <person name="Geib S.M."/>
            <person name="Hall B."/>
            <person name="Fabrick J.A."/>
            <person name="Brent C.S."/>
            <person name="Hull J.J."/>
        </authorList>
    </citation>
    <scope>NUCLEOTIDE SEQUENCE</scope>
</reference>
<evidence type="ECO:0000313" key="3">
    <source>
        <dbReference type="EMBL" id="JAQ06796.1"/>
    </source>
</evidence>
<protein>
    <submittedName>
        <fullName evidence="2">Chorismate synthase</fullName>
    </submittedName>
</protein>
<accession>A0A0A9WN74</accession>
<reference evidence="2" key="1">
    <citation type="journal article" date="2014" name="PLoS ONE">
        <title>Transcriptome-Based Identification of ABC Transporters in the Western Tarnished Plant Bug Lygus hesperus.</title>
        <authorList>
            <person name="Hull J.J."/>
            <person name="Chaney K."/>
            <person name="Geib S.M."/>
            <person name="Fabrick J.A."/>
            <person name="Brent C.S."/>
            <person name="Walsh D."/>
            <person name="Lavine L.C."/>
        </authorList>
    </citation>
    <scope>NUCLEOTIDE SEQUENCE</scope>
</reference>
<evidence type="ECO:0000313" key="2">
    <source>
        <dbReference type="EMBL" id="JAG09194.1"/>
    </source>
</evidence>
<dbReference type="AlphaFoldDB" id="A0A0A9WN74"/>
<feature type="compositionally biased region" description="Polar residues" evidence="1">
    <location>
        <begin position="115"/>
        <end position="131"/>
    </location>
</feature>
<organism evidence="2">
    <name type="scientific">Lygus hesperus</name>
    <name type="common">Western plant bug</name>
    <dbReference type="NCBI Taxonomy" id="30085"/>
    <lineage>
        <taxon>Eukaryota</taxon>
        <taxon>Metazoa</taxon>
        <taxon>Ecdysozoa</taxon>
        <taxon>Arthropoda</taxon>
        <taxon>Hexapoda</taxon>
        <taxon>Insecta</taxon>
        <taxon>Pterygota</taxon>
        <taxon>Neoptera</taxon>
        <taxon>Paraneoptera</taxon>
        <taxon>Hemiptera</taxon>
        <taxon>Heteroptera</taxon>
        <taxon>Panheteroptera</taxon>
        <taxon>Cimicomorpha</taxon>
        <taxon>Miridae</taxon>
        <taxon>Mirini</taxon>
        <taxon>Lygus</taxon>
    </lineage>
</organism>
<dbReference type="EMBL" id="GDHC01011833">
    <property type="protein sequence ID" value="JAQ06796.1"/>
    <property type="molecule type" value="Transcribed_RNA"/>
</dbReference>